<dbReference type="GO" id="GO:0016747">
    <property type="term" value="F:acyltransferase activity, transferring groups other than amino-acyl groups"/>
    <property type="evidence" value="ECO:0007669"/>
    <property type="project" value="InterPro"/>
</dbReference>
<dbReference type="Proteomes" id="UP000251889">
    <property type="component" value="Unassembled WGS sequence"/>
</dbReference>
<dbReference type="PANTHER" id="PTHR43610:SF1">
    <property type="entry name" value="N-ACETYLTRANSFERASE DOMAIN-CONTAINING PROTEIN"/>
    <property type="match status" value="1"/>
</dbReference>
<comment type="caution">
    <text evidence="2">The sequence shown here is derived from an EMBL/GenBank/DDBJ whole genome shotgun (WGS) entry which is preliminary data.</text>
</comment>
<dbReference type="PANTHER" id="PTHR43610">
    <property type="entry name" value="BLL6696 PROTEIN"/>
    <property type="match status" value="1"/>
</dbReference>
<dbReference type="RefSeq" id="WP_112749053.1">
    <property type="nucleotide sequence ID" value="NZ_QMFY01000014.1"/>
</dbReference>
<dbReference type="PROSITE" id="PS51186">
    <property type="entry name" value="GNAT"/>
    <property type="match status" value="1"/>
</dbReference>
<name>A0A364XXJ7_9BACT</name>
<dbReference type="Pfam" id="PF13302">
    <property type="entry name" value="Acetyltransf_3"/>
    <property type="match status" value="1"/>
</dbReference>
<dbReference type="EMBL" id="QMFY01000014">
    <property type="protein sequence ID" value="RAV98944.1"/>
    <property type="molecule type" value="Genomic_DNA"/>
</dbReference>
<evidence type="ECO:0000313" key="2">
    <source>
        <dbReference type="EMBL" id="RAV98944.1"/>
    </source>
</evidence>
<dbReference type="AlphaFoldDB" id="A0A364XXJ7"/>
<proteinExistence type="predicted"/>
<keyword evidence="3" id="KW-1185">Reference proteome</keyword>
<dbReference type="Gene3D" id="3.40.630.30">
    <property type="match status" value="1"/>
</dbReference>
<evidence type="ECO:0000259" key="1">
    <source>
        <dbReference type="PROSITE" id="PS51186"/>
    </source>
</evidence>
<reference evidence="2 3" key="1">
    <citation type="submission" date="2018-06" db="EMBL/GenBank/DDBJ databases">
        <title>Chryseolinea flavus sp. nov., a member of the phylum Bacteroidetes isolated from soil.</title>
        <authorList>
            <person name="Li Y."/>
            <person name="Wang J."/>
        </authorList>
    </citation>
    <scope>NUCLEOTIDE SEQUENCE [LARGE SCALE GENOMIC DNA]</scope>
    <source>
        <strain evidence="2 3">SDU1-6</strain>
    </source>
</reference>
<keyword evidence="2" id="KW-0808">Transferase</keyword>
<sequence>MANWINHPLTLQGHLVELRSFDESHLEALTSLASDKRIWEFYAYDPSSPERYRSVFNSALSDREKGIQFPFSIFDRDTQKIIGSTRFMDIQPNHKKLEIGTTWLHPEFWGTPVNTECKLLLLTYCFENLATLRVQLKTDENNIRSRKAIEKIGARFEGILRNDMLRENGTHRHSAYYSIINDEWLNVKAMLSASLANRIVK</sequence>
<gene>
    <name evidence="2" type="ORF">DQQ10_21855</name>
</gene>
<accession>A0A364XXJ7</accession>
<dbReference type="InterPro" id="IPR016181">
    <property type="entry name" value="Acyl_CoA_acyltransferase"/>
</dbReference>
<evidence type="ECO:0000313" key="3">
    <source>
        <dbReference type="Proteomes" id="UP000251889"/>
    </source>
</evidence>
<protein>
    <submittedName>
        <fullName evidence="2">N-acetyltransferase</fullName>
    </submittedName>
</protein>
<feature type="domain" description="N-acetyltransferase" evidence="1">
    <location>
        <begin position="16"/>
        <end position="183"/>
    </location>
</feature>
<dbReference type="SUPFAM" id="SSF55729">
    <property type="entry name" value="Acyl-CoA N-acyltransferases (Nat)"/>
    <property type="match status" value="1"/>
</dbReference>
<dbReference type="InterPro" id="IPR000182">
    <property type="entry name" value="GNAT_dom"/>
</dbReference>
<dbReference type="OrthoDB" id="9795199at2"/>
<organism evidence="2 3">
    <name type="scientific">Pseudochryseolinea flava</name>
    <dbReference type="NCBI Taxonomy" id="2059302"/>
    <lineage>
        <taxon>Bacteria</taxon>
        <taxon>Pseudomonadati</taxon>
        <taxon>Bacteroidota</taxon>
        <taxon>Cytophagia</taxon>
        <taxon>Cytophagales</taxon>
        <taxon>Fulvivirgaceae</taxon>
        <taxon>Pseudochryseolinea</taxon>
    </lineage>
</organism>